<dbReference type="AlphaFoldDB" id="A0A2M3ZUT9"/>
<evidence type="ECO:0000256" key="1">
    <source>
        <dbReference type="SAM" id="SignalP"/>
    </source>
</evidence>
<proteinExistence type="predicted"/>
<evidence type="ECO:0000313" key="2">
    <source>
        <dbReference type="EMBL" id="MBW32337.1"/>
    </source>
</evidence>
<feature type="chain" id="PRO_5014824420" evidence="1">
    <location>
        <begin position="17"/>
        <end position="116"/>
    </location>
</feature>
<reference evidence="2" key="1">
    <citation type="submission" date="2018-01" db="EMBL/GenBank/DDBJ databases">
        <title>An insight into the sialome of Amazonian anophelines.</title>
        <authorList>
            <person name="Ribeiro J.M."/>
            <person name="Scarpassa V."/>
            <person name="Calvo E."/>
        </authorList>
    </citation>
    <scope>NUCLEOTIDE SEQUENCE</scope>
    <source>
        <tissue evidence="2">Salivary glands</tissue>
    </source>
</reference>
<name>A0A2M3ZUT9_9DIPT</name>
<dbReference type="EMBL" id="GGFM01011586">
    <property type="protein sequence ID" value="MBW32337.1"/>
    <property type="molecule type" value="Transcribed_RNA"/>
</dbReference>
<protein>
    <submittedName>
        <fullName evidence="2">Putative secreted peptide</fullName>
    </submittedName>
</protein>
<organism evidence="2">
    <name type="scientific">Anopheles braziliensis</name>
    <dbReference type="NCBI Taxonomy" id="58242"/>
    <lineage>
        <taxon>Eukaryota</taxon>
        <taxon>Metazoa</taxon>
        <taxon>Ecdysozoa</taxon>
        <taxon>Arthropoda</taxon>
        <taxon>Hexapoda</taxon>
        <taxon>Insecta</taxon>
        <taxon>Pterygota</taxon>
        <taxon>Neoptera</taxon>
        <taxon>Endopterygota</taxon>
        <taxon>Diptera</taxon>
        <taxon>Nematocera</taxon>
        <taxon>Culicoidea</taxon>
        <taxon>Culicidae</taxon>
        <taxon>Anophelinae</taxon>
        <taxon>Anopheles</taxon>
    </lineage>
</organism>
<sequence length="116" mass="12124">MAGGLAFVFLGGSCWLCTNCPSLVCVVAASRLRESSNIYKFDKYGHMQCLMLILKEQEGDSGPPGVTLDATAGHPVLSHARLGAGRRALAVALQPGCAIVVPGATGRRPARQSTEI</sequence>
<accession>A0A2M3ZUT9</accession>
<keyword evidence="1" id="KW-0732">Signal</keyword>
<feature type="signal peptide" evidence="1">
    <location>
        <begin position="1"/>
        <end position="16"/>
    </location>
</feature>